<name>A0A244EQL5_PSESX</name>
<proteinExistence type="predicted"/>
<sequence>MTTAKISGLINGNKLYQERARMALPILIRQAEARKTLHYSDLAQELGMPNPRNLNFVLGSIGQTLEQLSKEWNTKIPPLQALVVNKNSGLPGEGIGWFLVKEEEFSTLPNHKKKTIIDAELSHVFAFPHWDRVLHALGLEPVEGDFSHTIELASQMRGGGESDRHKALKDFVARHPASIGLPSNTPCGLMEERLPSGDSLDVSFSTQSSWIAAEVKSALSSAADITRGLFQCVKYRAVMEAVLLARSQVKDVRALLVVESGFPKHLLPLKNLLGIEVVDFVQPEKTS</sequence>
<reference evidence="1 2" key="1">
    <citation type="submission" date="2017-01" db="EMBL/GenBank/DDBJ databases">
        <authorList>
            <person name="Mah S.A."/>
            <person name="Swanson W.J."/>
            <person name="Moy G.W."/>
            <person name="Vacquier V.D."/>
        </authorList>
    </citation>
    <scope>NUCLEOTIDE SEQUENCE [LARGE SCALE GENOMIC DNA]</scope>
    <source>
        <strain evidence="1">PDD-32b-74</strain>
    </source>
</reference>
<evidence type="ECO:0000313" key="1">
    <source>
        <dbReference type="EMBL" id="OUM06823.1"/>
    </source>
</evidence>
<gene>
    <name evidence="1" type="ORF">BW686_12865</name>
</gene>
<dbReference type="Proteomes" id="UP000195128">
    <property type="component" value="Unassembled WGS sequence"/>
</dbReference>
<dbReference type="EMBL" id="MTSA01000009">
    <property type="protein sequence ID" value="OUM06823.1"/>
    <property type="molecule type" value="Genomic_DNA"/>
</dbReference>
<dbReference type="AlphaFoldDB" id="A0A244EQL5"/>
<comment type="caution">
    <text evidence="1">The sequence shown here is derived from an EMBL/GenBank/DDBJ whole genome shotgun (WGS) entry which is preliminary data.</text>
</comment>
<dbReference type="RefSeq" id="WP_084917197.1">
    <property type="nucleotide sequence ID" value="NZ_JAHZNS010000015.1"/>
</dbReference>
<accession>A0A244EQL5</accession>
<evidence type="ECO:0000313" key="2">
    <source>
        <dbReference type="Proteomes" id="UP000195128"/>
    </source>
</evidence>
<dbReference type="OrthoDB" id="2052851at2"/>
<organism evidence="1 2">
    <name type="scientific">Pseudomonas syringae</name>
    <dbReference type="NCBI Taxonomy" id="317"/>
    <lineage>
        <taxon>Bacteria</taxon>
        <taxon>Pseudomonadati</taxon>
        <taxon>Pseudomonadota</taxon>
        <taxon>Gammaproteobacteria</taxon>
        <taxon>Pseudomonadales</taxon>
        <taxon>Pseudomonadaceae</taxon>
        <taxon>Pseudomonas</taxon>
    </lineage>
</organism>
<evidence type="ECO:0008006" key="3">
    <source>
        <dbReference type="Google" id="ProtNLM"/>
    </source>
</evidence>
<protein>
    <recommendedName>
        <fullName evidence="3">Restriction endonuclease</fullName>
    </recommendedName>
</protein>